<evidence type="ECO:0000313" key="10">
    <source>
        <dbReference type="EMBL" id="MCQ4813922.1"/>
    </source>
</evidence>
<dbReference type="SUPFAM" id="SSF52540">
    <property type="entry name" value="P-loop containing nucleoside triphosphate hydrolases"/>
    <property type="match status" value="1"/>
</dbReference>
<dbReference type="RefSeq" id="WP_008712637.1">
    <property type="nucleotide sequence ID" value="NZ_CABKQM010000008.1"/>
</dbReference>
<evidence type="ECO:0000256" key="7">
    <source>
        <dbReference type="ARBA" id="ARBA00048478"/>
    </source>
</evidence>
<feature type="binding site" evidence="8">
    <location>
        <begin position="12"/>
        <end position="20"/>
    </location>
    <ligand>
        <name>ATP</name>
        <dbReference type="ChEBI" id="CHEBI:30616"/>
    </ligand>
</feature>
<keyword evidence="3 8" id="KW-0547">Nucleotide-binding</keyword>
<proteinExistence type="inferred from homology"/>
<evidence type="ECO:0000313" key="11">
    <source>
        <dbReference type="Proteomes" id="UP001205919"/>
    </source>
</evidence>
<dbReference type="PANTHER" id="PTHR21299">
    <property type="entry name" value="CYTIDYLATE KINASE/PANTOATE-BETA-ALANINE LIGASE"/>
    <property type="match status" value="1"/>
</dbReference>
<gene>
    <name evidence="8 10" type="primary">cmk</name>
    <name evidence="10" type="ORF">NE630_05690</name>
</gene>
<keyword evidence="5 8" id="KW-0067">ATP-binding</keyword>
<dbReference type="GO" id="GO:0005829">
    <property type="term" value="C:cytosol"/>
    <property type="evidence" value="ECO:0007669"/>
    <property type="project" value="TreeGrafter"/>
</dbReference>
<dbReference type="GO" id="GO:0036431">
    <property type="term" value="F:dCMP kinase activity"/>
    <property type="evidence" value="ECO:0007669"/>
    <property type="project" value="InterPro"/>
</dbReference>
<dbReference type="AlphaFoldDB" id="A0AAW5K6L7"/>
<dbReference type="PANTHER" id="PTHR21299:SF2">
    <property type="entry name" value="CYTIDYLATE KINASE"/>
    <property type="match status" value="1"/>
</dbReference>
<protein>
    <recommendedName>
        <fullName evidence="8">Cytidylate kinase</fullName>
        <shortName evidence="8">CK</shortName>
        <ecNumber evidence="8">2.7.4.25</ecNumber>
    </recommendedName>
    <alternativeName>
        <fullName evidence="8">Cytidine monophosphate kinase</fullName>
        <shortName evidence="8">CMP kinase</shortName>
    </alternativeName>
</protein>
<comment type="catalytic activity">
    <reaction evidence="6 8">
        <text>dCMP + ATP = dCDP + ADP</text>
        <dbReference type="Rhea" id="RHEA:25094"/>
        <dbReference type="ChEBI" id="CHEBI:30616"/>
        <dbReference type="ChEBI" id="CHEBI:57566"/>
        <dbReference type="ChEBI" id="CHEBI:58593"/>
        <dbReference type="ChEBI" id="CHEBI:456216"/>
        <dbReference type="EC" id="2.7.4.25"/>
    </reaction>
</comment>
<evidence type="ECO:0000256" key="8">
    <source>
        <dbReference type="HAMAP-Rule" id="MF_00238"/>
    </source>
</evidence>
<comment type="catalytic activity">
    <reaction evidence="7 8">
        <text>CMP + ATP = CDP + ADP</text>
        <dbReference type="Rhea" id="RHEA:11600"/>
        <dbReference type="ChEBI" id="CHEBI:30616"/>
        <dbReference type="ChEBI" id="CHEBI:58069"/>
        <dbReference type="ChEBI" id="CHEBI:60377"/>
        <dbReference type="ChEBI" id="CHEBI:456216"/>
        <dbReference type="EC" id="2.7.4.25"/>
    </reaction>
</comment>
<sequence>MEEKKIVVAIDGPAGAGKSTVARAAAERIGLPYLDTGALYRAIAWKLSKEGIPPEDGGGISKALASFRLEFSPGGITADGMDVTAAIRTPEIDGIVSAYAARAEVRDALIELQRAQAKNGLVADGRDMGTVVFPDAELKIFLTASAEERARRRYKERLERGEAADYDEILKQVAERDNYDMTREIAPLRPAPGCIVLDSSDMDAAQVTEAISSLALRFMEQDIR</sequence>
<dbReference type="HAMAP" id="MF_00238">
    <property type="entry name" value="Cytidyl_kinase_type1"/>
    <property type="match status" value="1"/>
</dbReference>
<dbReference type="EC" id="2.7.4.25" evidence="8"/>
<feature type="domain" description="Cytidylate kinase" evidence="9">
    <location>
        <begin position="8"/>
        <end position="213"/>
    </location>
</feature>
<dbReference type="InterPro" id="IPR027417">
    <property type="entry name" value="P-loop_NTPase"/>
</dbReference>
<dbReference type="InterPro" id="IPR011994">
    <property type="entry name" value="Cytidylate_kinase_dom"/>
</dbReference>
<keyword evidence="2 8" id="KW-0808">Transferase</keyword>
<keyword evidence="4 8" id="KW-0418">Kinase</keyword>
<evidence type="ECO:0000256" key="1">
    <source>
        <dbReference type="ARBA" id="ARBA00009427"/>
    </source>
</evidence>
<dbReference type="Pfam" id="PF02224">
    <property type="entry name" value="Cytidylate_kin"/>
    <property type="match status" value="1"/>
</dbReference>
<evidence type="ECO:0000256" key="2">
    <source>
        <dbReference type="ARBA" id="ARBA00022679"/>
    </source>
</evidence>
<reference evidence="10 11" key="1">
    <citation type="submission" date="2022-06" db="EMBL/GenBank/DDBJ databases">
        <title>Isolation of gut microbiota from human fecal samples.</title>
        <authorList>
            <person name="Pamer E.G."/>
            <person name="Barat B."/>
            <person name="Waligurski E."/>
            <person name="Medina S."/>
            <person name="Paddock L."/>
            <person name="Mostad J."/>
        </authorList>
    </citation>
    <scope>NUCLEOTIDE SEQUENCE [LARGE SCALE GENOMIC DNA]</scope>
    <source>
        <strain evidence="10 11">DFI.9.90</strain>
    </source>
</reference>
<dbReference type="Gene3D" id="3.40.50.300">
    <property type="entry name" value="P-loop containing nucleotide triphosphate hydrolases"/>
    <property type="match status" value="1"/>
</dbReference>
<dbReference type="GO" id="GO:0006220">
    <property type="term" value="P:pyrimidine nucleotide metabolic process"/>
    <property type="evidence" value="ECO:0007669"/>
    <property type="project" value="UniProtKB-UniRule"/>
</dbReference>
<evidence type="ECO:0000256" key="3">
    <source>
        <dbReference type="ARBA" id="ARBA00022741"/>
    </source>
</evidence>
<name>A0AAW5K6L7_9BACT</name>
<dbReference type="GO" id="GO:0015949">
    <property type="term" value="P:nucleobase-containing small molecule interconversion"/>
    <property type="evidence" value="ECO:0007669"/>
    <property type="project" value="TreeGrafter"/>
</dbReference>
<evidence type="ECO:0000259" key="9">
    <source>
        <dbReference type="Pfam" id="PF02224"/>
    </source>
</evidence>
<comment type="caution">
    <text evidence="10">The sequence shown here is derived from an EMBL/GenBank/DDBJ whole genome shotgun (WGS) entry which is preliminary data.</text>
</comment>
<dbReference type="GO" id="GO:0005524">
    <property type="term" value="F:ATP binding"/>
    <property type="evidence" value="ECO:0007669"/>
    <property type="project" value="UniProtKB-UniRule"/>
</dbReference>
<evidence type="ECO:0000256" key="6">
    <source>
        <dbReference type="ARBA" id="ARBA00047615"/>
    </source>
</evidence>
<dbReference type="CDD" id="cd02020">
    <property type="entry name" value="CMPK"/>
    <property type="match status" value="1"/>
</dbReference>
<dbReference type="Proteomes" id="UP001205919">
    <property type="component" value="Unassembled WGS sequence"/>
</dbReference>
<dbReference type="NCBIfam" id="TIGR00017">
    <property type="entry name" value="cmk"/>
    <property type="match status" value="1"/>
</dbReference>
<keyword evidence="11" id="KW-1185">Reference proteome</keyword>
<evidence type="ECO:0000256" key="5">
    <source>
        <dbReference type="ARBA" id="ARBA00022840"/>
    </source>
</evidence>
<comment type="similarity">
    <text evidence="1 8">Belongs to the cytidylate kinase family. Type 1 subfamily.</text>
</comment>
<dbReference type="EMBL" id="JANFYT010000009">
    <property type="protein sequence ID" value="MCQ4813922.1"/>
    <property type="molecule type" value="Genomic_DNA"/>
</dbReference>
<evidence type="ECO:0000256" key="4">
    <source>
        <dbReference type="ARBA" id="ARBA00022777"/>
    </source>
</evidence>
<organism evidence="10 11">
    <name type="scientific">Cloacibacillus evryensis</name>
    <dbReference type="NCBI Taxonomy" id="508460"/>
    <lineage>
        <taxon>Bacteria</taxon>
        <taxon>Thermotogati</taxon>
        <taxon>Synergistota</taxon>
        <taxon>Synergistia</taxon>
        <taxon>Synergistales</taxon>
        <taxon>Synergistaceae</taxon>
        <taxon>Cloacibacillus</taxon>
    </lineage>
</organism>
<dbReference type="InterPro" id="IPR003136">
    <property type="entry name" value="Cytidylate_kin"/>
</dbReference>
<keyword evidence="8" id="KW-0963">Cytoplasm</keyword>
<comment type="subcellular location">
    <subcellularLocation>
        <location evidence="8">Cytoplasm</location>
    </subcellularLocation>
</comment>
<accession>A0AAW5K6L7</accession>